<dbReference type="GO" id="GO:0016020">
    <property type="term" value="C:membrane"/>
    <property type="evidence" value="ECO:0007669"/>
    <property type="project" value="UniProtKB-ARBA"/>
</dbReference>
<dbReference type="SUPFAM" id="SSF53474">
    <property type="entry name" value="alpha/beta-Hydrolases"/>
    <property type="match status" value="1"/>
</dbReference>
<feature type="active site" evidence="3">
    <location>
        <position position="362"/>
    </location>
</feature>
<dbReference type="Proteomes" id="UP001519460">
    <property type="component" value="Unassembled WGS sequence"/>
</dbReference>
<evidence type="ECO:0000259" key="4">
    <source>
        <dbReference type="Pfam" id="PF07859"/>
    </source>
</evidence>
<evidence type="ECO:0000313" key="5">
    <source>
        <dbReference type="EMBL" id="KAK7467877.1"/>
    </source>
</evidence>
<feature type="domain" description="Alpha/beta hydrolase fold-3" evidence="4">
    <location>
        <begin position="114"/>
        <end position="260"/>
    </location>
</feature>
<dbReference type="PANTHER" id="PTHR48081:SF8">
    <property type="entry name" value="ALPHA_BETA HYDROLASE FOLD-3 DOMAIN-CONTAINING PROTEIN-RELATED"/>
    <property type="match status" value="1"/>
</dbReference>
<comment type="caution">
    <text evidence="5">The sequence shown here is derived from an EMBL/GenBank/DDBJ whole genome shotgun (WGS) entry which is preliminary data.</text>
</comment>
<evidence type="ECO:0000256" key="1">
    <source>
        <dbReference type="ARBA" id="ARBA00010515"/>
    </source>
</evidence>
<feature type="domain" description="Alpha/beta hydrolase fold-3" evidence="4">
    <location>
        <begin position="312"/>
        <end position="392"/>
    </location>
</feature>
<dbReference type="PANTHER" id="PTHR48081">
    <property type="entry name" value="AB HYDROLASE SUPERFAMILY PROTEIN C4A8.06C"/>
    <property type="match status" value="1"/>
</dbReference>
<dbReference type="InterPro" id="IPR050300">
    <property type="entry name" value="GDXG_lipolytic_enzyme"/>
</dbReference>
<dbReference type="AlphaFoldDB" id="A0ABD0JA67"/>
<dbReference type="InterPro" id="IPR002168">
    <property type="entry name" value="Lipase_GDXG_HIS_AS"/>
</dbReference>
<protein>
    <recommendedName>
        <fullName evidence="4">Alpha/beta hydrolase fold-3 domain-containing protein</fullName>
    </recommendedName>
</protein>
<sequence length="424" mass="46864">MGVLVRLTAGFAVFVAIVAYGLWTPVPSDIDQPHLIQIPAAAQKVLKFFQAEWIGRVWFGHTNQFQLTRAIMKATVRTPAPDADPDLEVTDLVFNDVPVRVYRPRSASVPTPALMHFHGGGWCLGSIYHDLENPSRYIARHSQAVVVAVEYRLAPEHPFPAALDDCVVATAHVLKNGHELGIDTSKVGVAGYSAGGNLAAAVSLRLQEPEFQTLPKLRYQVLLMASLQKVDLNLPSTANEVFYGGLMSRQGSADFALSYAGLDLSPDTVQQVARNQHVLPETKARLAKYVHRNLVKEELERTSKTLKIEQEVQPAETQTAANRSLAALAEPIFLNPLFSPLLAEESSLQRLPRTMVVSARYDIVRDDSLLFVRRLRAARVPVTSLLLETAHHISLTFFTPEPGSEVAKEAYRKVFDFMKQAVNS</sequence>
<comment type="similarity">
    <text evidence="1">Belongs to the 'GDXG' lipolytic enzyme family.</text>
</comment>
<dbReference type="Gene3D" id="3.40.50.1820">
    <property type="entry name" value="alpha/beta hydrolase"/>
    <property type="match status" value="1"/>
</dbReference>
<reference evidence="5 6" key="1">
    <citation type="journal article" date="2023" name="Sci. Data">
        <title>Genome assembly of the Korean intertidal mud-creeper Batillaria attramentaria.</title>
        <authorList>
            <person name="Patra A.K."/>
            <person name="Ho P.T."/>
            <person name="Jun S."/>
            <person name="Lee S.J."/>
            <person name="Kim Y."/>
            <person name="Won Y.J."/>
        </authorList>
    </citation>
    <scope>NUCLEOTIDE SEQUENCE [LARGE SCALE GENOMIC DNA]</scope>
    <source>
        <strain evidence="5">Wonlab-2016</strain>
    </source>
</reference>
<evidence type="ECO:0000256" key="3">
    <source>
        <dbReference type="PIRSR" id="PIRSR037251-1"/>
    </source>
</evidence>
<organism evidence="5 6">
    <name type="scientific">Batillaria attramentaria</name>
    <dbReference type="NCBI Taxonomy" id="370345"/>
    <lineage>
        <taxon>Eukaryota</taxon>
        <taxon>Metazoa</taxon>
        <taxon>Spiralia</taxon>
        <taxon>Lophotrochozoa</taxon>
        <taxon>Mollusca</taxon>
        <taxon>Gastropoda</taxon>
        <taxon>Caenogastropoda</taxon>
        <taxon>Sorbeoconcha</taxon>
        <taxon>Cerithioidea</taxon>
        <taxon>Batillariidae</taxon>
        <taxon>Batillaria</taxon>
    </lineage>
</organism>
<keyword evidence="6" id="KW-1185">Reference proteome</keyword>
<name>A0ABD0JA67_9CAEN</name>
<accession>A0ABD0JA67</accession>
<dbReference type="InterPro" id="IPR029058">
    <property type="entry name" value="AB_hydrolase_fold"/>
</dbReference>
<feature type="active site" evidence="3">
    <location>
        <position position="392"/>
    </location>
</feature>
<feature type="active site" evidence="3">
    <location>
        <position position="193"/>
    </location>
</feature>
<keyword evidence="2" id="KW-0378">Hydrolase</keyword>
<dbReference type="Pfam" id="PF07859">
    <property type="entry name" value="Abhydrolase_3"/>
    <property type="match status" value="2"/>
</dbReference>
<evidence type="ECO:0000313" key="6">
    <source>
        <dbReference type="Proteomes" id="UP001519460"/>
    </source>
</evidence>
<proteinExistence type="inferred from homology"/>
<gene>
    <name evidence="5" type="ORF">BaRGS_00036882</name>
</gene>
<dbReference type="PROSITE" id="PS01173">
    <property type="entry name" value="LIPASE_GDXG_HIS"/>
    <property type="match status" value="1"/>
</dbReference>
<dbReference type="GO" id="GO:0016787">
    <property type="term" value="F:hydrolase activity"/>
    <property type="evidence" value="ECO:0007669"/>
    <property type="project" value="UniProtKB-KW"/>
</dbReference>
<evidence type="ECO:0000256" key="2">
    <source>
        <dbReference type="ARBA" id="ARBA00022801"/>
    </source>
</evidence>
<dbReference type="InterPro" id="IPR017157">
    <property type="entry name" value="Arylacetamide_deacetylase"/>
</dbReference>
<dbReference type="EMBL" id="JACVVK020000534">
    <property type="protein sequence ID" value="KAK7467877.1"/>
    <property type="molecule type" value="Genomic_DNA"/>
</dbReference>
<dbReference type="PIRSF" id="PIRSF037251">
    <property type="entry name" value="Arylacetamide_deacetylase"/>
    <property type="match status" value="1"/>
</dbReference>
<dbReference type="InterPro" id="IPR013094">
    <property type="entry name" value="AB_hydrolase_3"/>
</dbReference>